<comment type="caution">
    <text evidence="2">The sequence shown here is derived from an EMBL/GenBank/DDBJ whole genome shotgun (WGS) entry which is preliminary data.</text>
</comment>
<proteinExistence type="predicted"/>
<feature type="compositionally biased region" description="Low complexity" evidence="1">
    <location>
        <begin position="1"/>
        <end position="20"/>
    </location>
</feature>
<dbReference type="AlphaFoldDB" id="A0A948TFP0"/>
<dbReference type="Proteomes" id="UP000733611">
    <property type="component" value="Unassembled WGS sequence"/>
</dbReference>
<name>A0A948TFP0_9GAMM</name>
<organism evidence="2 3">
    <name type="scientific">Candidatus Anaerobiospirillum pullicola</name>
    <dbReference type="NCBI Taxonomy" id="2838451"/>
    <lineage>
        <taxon>Bacteria</taxon>
        <taxon>Pseudomonadati</taxon>
        <taxon>Pseudomonadota</taxon>
        <taxon>Gammaproteobacteria</taxon>
        <taxon>Aeromonadales</taxon>
        <taxon>Succinivibrionaceae</taxon>
        <taxon>Anaerobiospirillum</taxon>
    </lineage>
</organism>
<sequence>MQASAAAATVDAVQQVPPQVDDSDCQDVTVESDGTVVANADAPYVEMPLQLLLALQQESGLAAGDESDLGDNSTVAPSESLLLNPSADTVVPPESSALPLLPLLACLESEHNHDVMVESDGTDVAHDDVPYAEQPPLLLLAFNPVPCVGAGDNSVCDNSNVALSKSAQLISSADTVVLPESPALPLLPYHKPEGTQATMLTSGLTVVANAEAPYKKMPTRLLMQALQPVPLLASGADSMLAHSKSAQFNPAVDSVVPPKAAAQPLLPLLACLESEDNQGVTVESDGTVVANADAPYMEMPQQGALPPQDATPSPAVSAVATASTAKSTGLISRPVAAMLSEGLHQFLEHAQQQQAQEKANGDLPVRERDSYLSLRELYALPATDPRMVAYNRAALRTYTAPNSQQLPIHCDLYQFDFTEALKKLKLGPVMFCGESEPCHSFDFTSAAEYLSVANVSTQRYHYSESRLSKLFEQFFRFSVLSEICYYSEDMFALPDDKAPRLDEKQLKEFFATKQQGMLLQLLGVTHGFTSGPYMDAERCKVSWCSKSLWDSISRNMHLYRSKSPLPFLRACVRRQLLHGLKDEDSYKAMLQVFKCEFRHFIQEQLWVKHYSFPATTDANCMQHFYPSAFRRLMSVDGQNMVFRLTYPMLLWRKIGCVREASGLARCENFINNDNAAMLLIESAYNPQVQEQWANFVAAFGKHYPFLAKLGGCEHV</sequence>
<evidence type="ECO:0000313" key="3">
    <source>
        <dbReference type="Proteomes" id="UP000733611"/>
    </source>
</evidence>
<evidence type="ECO:0000256" key="1">
    <source>
        <dbReference type="SAM" id="MobiDB-lite"/>
    </source>
</evidence>
<reference evidence="2" key="2">
    <citation type="submission" date="2021-04" db="EMBL/GenBank/DDBJ databases">
        <authorList>
            <person name="Gilroy R."/>
        </authorList>
    </citation>
    <scope>NUCLEOTIDE SEQUENCE</scope>
    <source>
        <strain evidence="2">378</strain>
    </source>
</reference>
<feature type="non-terminal residue" evidence="2">
    <location>
        <position position="1"/>
    </location>
</feature>
<dbReference type="EMBL" id="JAHLFE010000064">
    <property type="protein sequence ID" value="MBU3843917.1"/>
    <property type="molecule type" value="Genomic_DNA"/>
</dbReference>
<protein>
    <submittedName>
        <fullName evidence="2">Uncharacterized protein</fullName>
    </submittedName>
</protein>
<accession>A0A948TFP0</accession>
<reference evidence="2" key="1">
    <citation type="journal article" date="2021" name="PeerJ">
        <title>Extensive microbial diversity within the chicken gut microbiome revealed by metagenomics and culture.</title>
        <authorList>
            <person name="Gilroy R."/>
            <person name="Ravi A."/>
            <person name="Getino M."/>
            <person name="Pursley I."/>
            <person name="Horton D.L."/>
            <person name="Alikhan N.F."/>
            <person name="Baker D."/>
            <person name="Gharbi K."/>
            <person name="Hall N."/>
            <person name="Watson M."/>
            <person name="Adriaenssens E.M."/>
            <person name="Foster-Nyarko E."/>
            <person name="Jarju S."/>
            <person name="Secka A."/>
            <person name="Antonio M."/>
            <person name="Oren A."/>
            <person name="Chaudhuri R.R."/>
            <person name="La Ragione R."/>
            <person name="Hildebrand F."/>
            <person name="Pallen M.J."/>
        </authorList>
    </citation>
    <scope>NUCLEOTIDE SEQUENCE</scope>
    <source>
        <strain evidence="2">378</strain>
    </source>
</reference>
<gene>
    <name evidence="2" type="ORF">H9847_03470</name>
</gene>
<evidence type="ECO:0000313" key="2">
    <source>
        <dbReference type="EMBL" id="MBU3843917.1"/>
    </source>
</evidence>
<feature type="region of interest" description="Disordered" evidence="1">
    <location>
        <begin position="1"/>
        <end position="25"/>
    </location>
</feature>